<evidence type="ECO:0000256" key="3">
    <source>
        <dbReference type="ARBA" id="ARBA00022692"/>
    </source>
</evidence>
<feature type="transmembrane region" description="Helical" evidence="6">
    <location>
        <begin position="233"/>
        <end position="253"/>
    </location>
</feature>
<evidence type="ECO:0000256" key="2">
    <source>
        <dbReference type="ARBA" id="ARBA00022475"/>
    </source>
</evidence>
<gene>
    <name evidence="8" type="ORF">GCM10009836_58870</name>
</gene>
<feature type="transmembrane region" description="Helical" evidence="6">
    <location>
        <begin position="44"/>
        <end position="73"/>
    </location>
</feature>
<dbReference type="Pfam" id="PF00482">
    <property type="entry name" value="T2SSF"/>
    <property type="match status" value="1"/>
</dbReference>
<keyword evidence="4 6" id="KW-1133">Transmembrane helix</keyword>
<reference evidence="8 9" key="1">
    <citation type="journal article" date="2019" name="Int. J. Syst. Evol. Microbiol.">
        <title>The Global Catalogue of Microorganisms (GCM) 10K type strain sequencing project: providing services to taxonomists for standard genome sequencing and annotation.</title>
        <authorList>
            <consortium name="The Broad Institute Genomics Platform"/>
            <consortium name="The Broad Institute Genome Sequencing Center for Infectious Disease"/>
            <person name="Wu L."/>
            <person name="Ma J."/>
        </authorList>
    </citation>
    <scope>NUCLEOTIDE SEQUENCE [LARGE SCALE GENOMIC DNA]</scope>
    <source>
        <strain evidence="8 9">JCM 16009</strain>
    </source>
</reference>
<dbReference type="Proteomes" id="UP001500449">
    <property type="component" value="Unassembled WGS sequence"/>
</dbReference>
<comment type="caution">
    <text evidence="8">The sequence shown here is derived from an EMBL/GenBank/DDBJ whole genome shotgun (WGS) entry which is preliminary data.</text>
</comment>
<keyword evidence="9" id="KW-1185">Reference proteome</keyword>
<feature type="domain" description="Type II secretion system protein GspF" evidence="7">
    <location>
        <begin position="100"/>
        <end position="215"/>
    </location>
</feature>
<evidence type="ECO:0000259" key="7">
    <source>
        <dbReference type="Pfam" id="PF00482"/>
    </source>
</evidence>
<dbReference type="RefSeq" id="WP_344424354.1">
    <property type="nucleotide sequence ID" value="NZ_BAAAQK010000025.1"/>
</dbReference>
<accession>A0ABN2NKA3</accession>
<organism evidence="8 9">
    <name type="scientific">Pseudonocardia ailaonensis</name>
    <dbReference type="NCBI Taxonomy" id="367279"/>
    <lineage>
        <taxon>Bacteria</taxon>
        <taxon>Bacillati</taxon>
        <taxon>Actinomycetota</taxon>
        <taxon>Actinomycetes</taxon>
        <taxon>Pseudonocardiales</taxon>
        <taxon>Pseudonocardiaceae</taxon>
        <taxon>Pseudonocardia</taxon>
    </lineage>
</organism>
<protein>
    <submittedName>
        <fullName evidence="8">Type II secretion system F family protein</fullName>
    </submittedName>
</protein>
<feature type="transmembrane region" description="Helical" evidence="6">
    <location>
        <begin position="202"/>
        <end position="221"/>
    </location>
</feature>
<proteinExistence type="predicted"/>
<keyword evidence="2" id="KW-1003">Cell membrane</keyword>
<comment type="subcellular location">
    <subcellularLocation>
        <location evidence="1">Cell membrane</location>
        <topology evidence="1">Multi-pass membrane protein</topology>
    </subcellularLocation>
</comment>
<evidence type="ECO:0000256" key="6">
    <source>
        <dbReference type="SAM" id="Phobius"/>
    </source>
</evidence>
<dbReference type="InterPro" id="IPR018076">
    <property type="entry name" value="T2SS_GspF_dom"/>
</dbReference>
<evidence type="ECO:0000256" key="5">
    <source>
        <dbReference type="ARBA" id="ARBA00023136"/>
    </source>
</evidence>
<sequence>MSGVLAVLATAVLCAPGSPARQRVRALGPAASRRVVRLPPARTGVIVVGLGIGALACGIAGAVAGAVTAAVLWRRRERAATRARTAETSTELADSLARIVEELRAGAHPAAALDGVRSDGPRAALALGPAAAAARLGDDVPAALARTTGPASADLRRVAAAWALADRHGAPLAQLLAGTLTDLRWRVAFEGRVRARMAGPRSTATVLALLPLLGLGLGHLLGADPIGVLREGVLGQVLVLAGTALLLAGLAWADRIAAGPVSS</sequence>
<evidence type="ECO:0000256" key="4">
    <source>
        <dbReference type="ARBA" id="ARBA00022989"/>
    </source>
</evidence>
<keyword evidence="3 6" id="KW-0812">Transmembrane</keyword>
<dbReference type="PANTHER" id="PTHR35007">
    <property type="entry name" value="INTEGRAL MEMBRANE PROTEIN-RELATED"/>
    <property type="match status" value="1"/>
</dbReference>
<dbReference type="EMBL" id="BAAAQK010000025">
    <property type="protein sequence ID" value="GAA1870445.1"/>
    <property type="molecule type" value="Genomic_DNA"/>
</dbReference>
<evidence type="ECO:0000313" key="8">
    <source>
        <dbReference type="EMBL" id="GAA1870445.1"/>
    </source>
</evidence>
<name>A0ABN2NKA3_9PSEU</name>
<keyword evidence="5 6" id="KW-0472">Membrane</keyword>
<evidence type="ECO:0000313" key="9">
    <source>
        <dbReference type="Proteomes" id="UP001500449"/>
    </source>
</evidence>
<dbReference type="PANTHER" id="PTHR35007:SF4">
    <property type="entry name" value="CONSERVED TRANSMEMBRANE PROTEIN-RELATED"/>
    <property type="match status" value="1"/>
</dbReference>
<evidence type="ECO:0000256" key="1">
    <source>
        <dbReference type="ARBA" id="ARBA00004651"/>
    </source>
</evidence>